<keyword evidence="3" id="KW-1185">Reference proteome</keyword>
<dbReference type="EMBL" id="JAHIBW010000010">
    <property type="protein sequence ID" value="KAG7307627.1"/>
    <property type="molecule type" value="Genomic_DNA"/>
</dbReference>
<evidence type="ECO:0000313" key="2">
    <source>
        <dbReference type="EMBL" id="KAG7307627.1"/>
    </source>
</evidence>
<name>A0ABQ7QRF0_PLUXY</name>
<sequence length="74" mass="7748">MWVILNVNGGTCAVAGSTAGTCDLQDSVPHKLPFSQEAAGSGRPRPRPAPAAPDARDAFYHAVTAHTHIDARCH</sequence>
<evidence type="ECO:0000313" key="3">
    <source>
        <dbReference type="Proteomes" id="UP000823941"/>
    </source>
</evidence>
<proteinExistence type="predicted"/>
<protein>
    <submittedName>
        <fullName evidence="2">Uncharacterized protein</fullName>
    </submittedName>
</protein>
<organism evidence="2 3">
    <name type="scientific">Plutella xylostella</name>
    <name type="common">Diamondback moth</name>
    <name type="synonym">Plutella maculipennis</name>
    <dbReference type="NCBI Taxonomy" id="51655"/>
    <lineage>
        <taxon>Eukaryota</taxon>
        <taxon>Metazoa</taxon>
        <taxon>Ecdysozoa</taxon>
        <taxon>Arthropoda</taxon>
        <taxon>Hexapoda</taxon>
        <taxon>Insecta</taxon>
        <taxon>Pterygota</taxon>
        <taxon>Neoptera</taxon>
        <taxon>Endopterygota</taxon>
        <taxon>Lepidoptera</taxon>
        <taxon>Glossata</taxon>
        <taxon>Ditrysia</taxon>
        <taxon>Yponomeutoidea</taxon>
        <taxon>Plutellidae</taxon>
        <taxon>Plutella</taxon>
    </lineage>
</organism>
<reference evidence="2 3" key="1">
    <citation type="submission" date="2021-06" db="EMBL/GenBank/DDBJ databases">
        <title>A haploid diamondback moth (Plutella xylostella L.) genome assembly resolves 31 chromosomes and identifies a diamide resistance mutation.</title>
        <authorList>
            <person name="Ward C.M."/>
            <person name="Perry K.D."/>
            <person name="Baker G."/>
            <person name="Powis K."/>
            <person name="Heckel D.G."/>
            <person name="Baxter S.W."/>
        </authorList>
    </citation>
    <scope>NUCLEOTIDE SEQUENCE [LARGE SCALE GENOMIC DNA]</scope>
    <source>
        <strain evidence="2 3">LV</strain>
        <tissue evidence="2">Single pupa</tissue>
    </source>
</reference>
<gene>
    <name evidence="2" type="ORF">JYU34_007848</name>
</gene>
<dbReference type="Proteomes" id="UP000823941">
    <property type="component" value="Chromosome 10"/>
</dbReference>
<comment type="caution">
    <text evidence="2">The sequence shown here is derived from an EMBL/GenBank/DDBJ whole genome shotgun (WGS) entry which is preliminary data.</text>
</comment>
<accession>A0ABQ7QRF0</accession>
<feature type="region of interest" description="Disordered" evidence="1">
    <location>
        <begin position="34"/>
        <end position="56"/>
    </location>
</feature>
<evidence type="ECO:0000256" key="1">
    <source>
        <dbReference type="SAM" id="MobiDB-lite"/>
    </source>
</evidence>